<keyword evidence="1" id="KW-0732">Signal</keyword>
<organism evidence="2">
    <name type="scientific">Methylobacterium bullatum</name>
    <dbReference type="NCBI Taxonomy" id="570505"/>
    <lineage>
        <taxon>Bacteria</taxon>
        <taxon>Pseudomonadati</taxon>
        <taxon>Pseudomonadota</taxon>
        <taxon>Alphaproteobacteria</taxon>
        <taxon>Hyphomicrobiales</taxon>
        <taxon>Methylobacteriaceae</taxon>
        <taxon>Methylobacterium</taxon>
    </lineage>
</organism>
<reference evidence="2" key="1">
    <citation type="submission" date="2019-12" db="EMBL/GenBank/DDBJ databases">
        <authorList>
            <person name="Cremers G."/>
        </authorList>
    </citation>
    <scope>NUCLEOTIDE SEQUENCE</scope>
    <source>
        <strain evidence="2">Mbul1</strain>
    </source>
</reference>
<name>A0A679IQK3_9HYPH</name>
<feature type="chain" id="PRO_5025549398" evidence="1">
    <location>
        <begin position="19"/>
        <end position="97"/>
    </location>
</feature>
<accession>A0A679IQK3</accession>
<protein>
    <submittedName>
        <fullName evidence="2">Uncharacterized protein</fullName>
    </submittedName>
</protein>
<evidence type="ECO:0000313" key="2">
    <source>
        <dbReference type="EMBL" id="CAA2101022.1"/>
    </source>
</evidence>
<dbReference type="EMBL" id="LR743504">
    <property type="protein sequence ID" value="CAA2101022.1"/>
    <property type="molecule type" value="Genomic_DNA"/>
</dbReference>
<sequence>MRSALAACIVLAPLAVSAQERPATPAMLCADAAALVNRVGAIVMTTGPITYDRIVRDGGFCPLPEAPKPAYELTRDVAKCFVGYVCRDKFNEGSTRD</sequence>
<gene>
    <name evidence="2" type="ORF">MBUL_00966</name>
</gene>
<proteinExistence type="predicted"/>
<feature type="signal peptide" evidence="1">
    <location>
        <begin position="1"/>
        <end position="18"/>
    </location>
</feature>
<evidence type="ECO:0000256" key="1">
    <source>
        <dbReference type="SAM" id="SignalP"/>
    </source>
</evidence>
<dbReference type="AlphaFoldDB" id="A0A679IQK3"/>